<reference evidence="2" key="1">
    <citation type="submission" date="2023-06" db="EMBL/GenBank/DDBJ databases">
        <authorList>
            <person name="Delattre M."/>
        </authorList>
    </citation>
    <scope>NUCLEOTIDE SEQUENCE</scope>
    <source>
        <strain evidence="2">AF72</strain>
    </source>
</reference>
<evidence type="ECO:0000313" key="3">
    <source>
        <dbReference type="Proteomes" id="UP001177023"/>
    </source>
</evidence>
<evidence type="ECO:0000256" key="1">
    <source>
        <dbReference type="SAM" id="MobiDB-lite"/>
    </source>
</evidence>
<keyword evidence="3" id="KW-1185">Reference proteome</keyword>
<protein>
    <submittedName>
        <fullName evidence="2">Uncharacterized protein</fullName>
    </submittedName>
</protein>
<proteinExistence type="predicted"/>
<name>A0AA36CD62_9BILA</name>
<feature type="region of interest" description="Disordered" evidence="1">
    <location>
        <begin position="114"/>
        <end position="134"/>
    </location>
</feature>
<gene>
    <name evidence="2" type="ORF">MSPICULIGERA_LOCUS5411</name>
</gene>
<dbReference type="Proteomes" id="UP001177023">
    <property type="component" value="Unassembled WGS sequence"/>
</dbReference>
<dbReference type="AlphaFoldDB" id="A0AA36CD62"/>
<feature type="non-terminal residue" evidence="2">
    <location>
        <position position="1"/>
    </location>
</feature>
<dbReference type="EMBL" id="CATQJA010001331">
    <property type="protein sequence ID" value="CAJ0566826.1"/>
    <property type="molecule type" value="Genomic_DNA"/>
</dbReference>
<sequence>MPDEKGAPFDNPYLSKLILISGDMKKKELKDRYKVNETSETFFIDETVPKDDIANELTKILPVDVTATTQRVLPTVNGMTTRIPAATTTRTDKPGSSTVTVGTTEHVQTIPVVTRSTSRPITTTNPDTSSATTTEPNVVTTISYVIFKQCINANSHLEPPRYQHHLEGLLDSVGINLGSFFNKSSSQVFYNSFRELKPDGYYEASEYDGRSDYQLVDHAGRDLNEPEHSRNQLDFKL</sequence>
<feature type="compositionally biased region" description="Low complexity" evidence="1">
    <location>
        <begin position="122"/>
        <end position="134"/>
    </location>
</feature>
<organism evidence="2 3">
    <name type="scientific">Mesorhabditis spiculigera</name>
    <dbReference type="NCBI Taxonomy" id="96644"/>
    <lineage>
        <taxon>Eukaryota</taxon>
        <taxon>Metazoa</taxon>
        <taxon>Ecdysozoa</taxon>
        <taxon>Nematoda</taxon>
        <taxon>Chromadorea</taxon>
        <taxon>Rhabditida</taxon>
        <taxon>Rhabditina</taxon>
        <taxon>Rhabditomorpha</taxon>
        <taxon>Rhabditoidea</taxon>
        <taxon>Rhabditidae</taxon>
        <taxon>Mesorhabditinae</taxon>
        <taxon>Mesorhabditis</taxon>
    </lineage>
</organism>
<comment type="caution">
    <text evidence="2">The sequence shown here is derived from an EMBL/GenBank/DDBJ whole genome shotgun (WGS) entry which is preliminary data.</text>
</comment>
<evidence type="ECO:0000313" key="2">
    <source>
        <dbReference type="EMBL" id="CAJ0566826.1"/>
    </source>
</evidence>
<accession>A0AA36CD62</accession>